<organism evidence="9 10">
    <name type="scientific">Branchiostoma floridae</name>
    <name type="common">Florida lancelet</name>
    <name type="synonym">Amphioxus</name>
    <dbReference type="NCBI Taxonomy" id="7739"/>
    <lineage>
        <taxon>Eukaryota</taxon>
        <taxon>Metazoa</taxon>
        <taxon>Chordata</taxon>
        <taxon>Cephalochordata</taxon>
        <taxon>Leptocardii</taxon>
        <taxon>Amphioxiformes</taxon>
        <taxon>Branchiostomatidae</taxon>
        <taxon>Branchiostoma</taxon>
    </lineage>
</organism>
<feature type="region of interest" description="Disordered" evidence="8">
    <location>
        <begin position="250"/>
        <end position="273"/>
    </location>
</feature>
<dbReference type="GO" id="GO:0005730">
    <property type="term" value="C:nucleolus"/>
    <property type="evidence" value="ECO:0000318"/>
    <property type="project" value="GO_Central"/>
</dbReference>
<feature type="compositionally biased region" description="Basic and acidic residues" evidence="8">
    <location>
        <begin position="262"/>
        <end position="273"/>
    </location>
</feature>
<dbReference type="KEGG" id="bfo:118426619"/>
<dbReference type="GO" id="GO:0030686">
    <property type="term" value="C:90S preribosome"/>
    <property type="evidence" value="ECO:0000318"/>
    <property type="project" value="GO_Central"/>
</dbReference>
<dbReference type="PANTHER" id="PTHR21738">
    <property type="entry name" value="RIBOSOMAL RNA PROCESSING PROTEIN 36 HOMOLOG"/>
    <property type="match status" value="1"/>
</dbReference>
<dbReference type="AlphaFoldDB" id="A0A9J7M013"/>
<reference evidence="9" key="1">
    <citation type="journal article" date="2020" name="Nat. Ecol. Evol.">
        <title>Deeply conserved synteny resolves early events in vertebrate evolution.</title>
        <authorList>
            <person name="Simakov O."/>
            <person name="Marletaz F."/>
            <person name="Yue J.X."/>
            <person name="O'Connell B."/>
            <person name="Jenkins J."/>
            <person name="Brandt A."/>
            <person name="Calef R."/>
            <person name="Tung C.H."/>
            <person name="Huang T.K."/>
            <person name="Schmutz J."/>
            <person name="Satoh N."/>
            <person name="Yu J.K."/>
            <person name="Putnam N.H."/>
            <person name="Green R.E."/>
            <person name="Rokhsar D.S."/>
        </authorList>
    </citation>
    <scope>NUCLEOTIDE SEQUENCE [LARGE SCALE GENOMIC DNA]</scope>
    <source>
        <strain evidence="9">S238N-H82</strain>
    </source>
</reference>
<evidence type="ECO:0000256" key="3">
    <source>
        <dbReference type="ARBA" id="ARBA00022517"/>
    </source>
</evidence>
<comment type="similarity">
    <text evidence="2 6">Belongs to the RRP36 family.</text>
</comment>
<dbReference type="InterPro" id="IPR009292">
    <property type="entry name" value="RRP36"/>
</dbReference>
<keyword evidence="3 6" id="KW-0690">Ribosome biogenesis</keyword>
<evidence type="ECO:0000256" key="2">
    <source>
        <dbReference type="ARBA" id="ARBA00009418"/>
    </source>
</evidence>
<keyword evidence="5 6" id="KW-0539">Nucleus</keyword>
<evidence type="ECO:0000256" key="6">
    <source>
        <dbReference type="RuleBase" id="RU368027"/>
    </source>
</evidence>
<dbReference type="Proteomes" id="UP000001554">
    <property type="component" value="Chromosome 1"/>
</dbReference>
<feature type="region of interest" description="Disordered" evidence="8">
    <location>
        <begin position="1"/>
        <end position="69"/>
    </location>
</feature>
<dbReference type="RefSeq" id="XP_035692017.1">
    <property type="nucleotide sequence ID" value="XM_035836124.1"/>
</dbReference>
<gene>
    <name evidence="10" type="primary">LOC118426619</name>
</gene>
<evidence type="ECO:0000256" key="1">
    <source>
        <dbReference type="ARBA" id="ARBA00004604"/>
    </source>
</evidence>
<dbReference type="OMA" id="CRNVEQK"/>
<reference evidence="10" key="2">
    <citation type="submission" date="2025-08" db="UniProtKB">
        <authorList>
            <consortium name="RefSeq"/>
        </authorList>
    </citation>
    <scope>IDENTIFICATION</scope>
    <source>
        <strain evidence="10">S238N-H82</strain>
        <tissue evidence="10">Testes</tissue>
    </source>
</reference>
<dbReference type="GO" id="GO:0000462">
    <property type="term" value="P:maturation of SSU-rRNA from tricistronic rRNA transcript (SSU-rRNA, 5.8S rRNA, LSU-rRNA)"/>
    <property type="evidence" value="ECO:0000318"/>
    <property type="project" value="GO_Central"/>
</dbReference>
<comment type="function">
    <text evidence="6">Component of the 90S pre-ribosome involved in the maturation of rRNAs. Required for early cleavages of the pre-RNAs in the 40S ribosomal subunit maturation pathway.</text>
</comment>
<evidence type="ECO:0000256" key="4">
    <source>
        <dbReference type="ARBA" id="ARBA00022552"/>
    </source>
</evidence>
<proteinExistence type="inferred from homology"/>
<dbReference type="PANTHER" id="PTHR21738:SF0">
    <property type="entry name" value="RIBOSOMAL RNA PROCESSING PROTEIN 36 HOMOLOG"/>
    <property type="match status" value="1"/>
</dbReference>
<evidence type="ECO:0000313" key="9">
    <source>
        <dbReference type="Proteomes" id="UP000001554"/>
    </source>
</evidence>
<evidence type="ECO:0000256" key="5">
    <source>
        <dbReference type="ARBA" id="ARBA00023242"/>
    </source>
</evidence>
<evidence type="ECO:0000313" key="10">
    <source>
        <dbReference type="RefSeq" id="XP_035692017.1"/>
    </source>
</evidence>
<keyword evidence="9" id="KW-1185">Reference proteome</keyword>
<accession>A0A9J7M013</accession>
<dbReference type="OrthoDB" id="448446at2759"/>
<feature type="coiled-coil region" evidence="7">
    <location>
        <begin position="173"/>
        <end position="203"/>
    </location>
</feature>
<comment type="subcellular location">
    <subcellularLocation>
        <location evidence="1 6">Nucleus</location>
        <location evidence="1 6">Nucleolus</location>
    </subcellularLocation>
</comment>
<sequence length="273" mass="31805">MASFQHTADESGDVSSSEEMDSGSDSEEELGEGSEVQKAGSDAKSGVTTSSTTTAEANTMKKELSTMSFEDIQRLRDKIGTKTYNQALHGSNSKRDQNKVFKRANKNRPVEMSSKCPPPRIRQVVPIKKKIHRDPRFDDLSGEYDEKIFEKSYSFLDPMKAREKKYLEKQLRKEKDEDRRRNIQKLIRRMEQQERTKRQEDIKEKALKEWKAKEKELVKQGKKPYFLKKSDEKKLVLAQKFKELKKSGKVEKFLQKKRKKNAARDRKHLPTDS</sequence>
<evidence type="ECO:0000256" key="7">
    <source>
        <dbReference type="SAM" id="Coils"/>
    </source>
</evidence>
<protein>
    <recommendedName>
        <fullName evidence="6">rRNA biogenesis protein RRP36</fullName>
    </recommendedName>
</protein>
<feature type="compositionally biased region" description="Acidic residues" evidence="8">
    <location>
        <begin position="10"/>
        <end position="32"/>
    </location>
</feature>
<keyword evidence="4 6" id="KW-0698">rRNA processing</keyword>
<evidence type="ECO:0000256" key="8">
    <source>
        <dbReference type="SAM" id="MobiDB-lite"/>
    </source>
</evidence>
<dbReference type="GeneID" id="118426619"/>
<keyword evidence="7" id="KW-0175">Coiled coil</keyword>
<comment type="subunit">
    <text evidence="6">Associates with 90S and pre-40S pre-ribosomal particles.</text>
</comment>
<keyword evidence="6" id="KW-0687">Ribonucleoprotein</keyword>
<name>A0A9J7M013_BRAFL</name>
<dbReference type="Pfam" id="PF06102">
    <property type="entry name" value="RRP36"/>
    <property type="match status" value="1"/>
</dbReference>